<feature type="compositionally biased region" description="Polar residues" evidence="1">
    <location>
        <begin position="57"/>
        <end position="78"/>
    </location>
</feature>
<keyword evidence="3" id="KW-1185">Reference proteome</keyword>
<dbReference type="AlphaFoldDB" id="A0AA86VWA8"/>
<accession>A0AA86VWA8</accession>
<evidence type="ECO:0000313" key="2">
    <source>
        <dbReference type="EMBL" id="CAJ1901590.1"/>
    </source>
</evidence>
<dbReference type="EMBL" id="OY731398">
    <property type="protein sequence ID" value="CAJ1901590.1"/>
    <property type="molecule type" value="Genomic_DNA"/>
</dbReference>
<evidence type="ECO:0000256" key="1">
    <source>
        <dbReference type="SAM" id="MobiDB-lite"/>
    </source>
</evidence>
<evidence type="ECO:0000313" key="3">
    <source>
        <dbReference type="Proteomes" id="UP001189624"/>
    </source>
</evidence>
<name>A0AA86VWA8_9FABA</name>
<sequence>MFELPKDGVVPMSIQTEASEYLVQDPLPACFLRNPARRFNGGPTVGSIRRSAPITRPANSHHPTNQSFQLSLTTDKTQPNPPAHLTLKLKHQTQYSKSRN</sequence>
<dbReference type="Gramene" id="rna-AYBTSS11_LOCUS3183">
    <property type="protein sequence ID" value="CAJ1901590.1"/>
    <property type="gene ID" value="gene-AYBTSS11_LOCUS3183"/>
</dbReference>
<proteinExistence type="predicted"/>
<reference evidence="2" key="1">
    <citation type="submission" date="2023-10" db="EMBL/GenBank/DDBJ databases">
        <authorList>
            <person name="Domelevo Entfellner J.-B."/>
        </authorList>
    </citation>
    <scope>NUCLEOTIDE SEQUENCE</scope>
</reference>
<organism evidence="2 3">
    <name type="scientific">Sphenostylis stenocarpa</name>
    <dbReference type="NCBI Taxonomy" id="92480"/>
    <lineage>
        <taxon>Eukaryota</taxon>
        <taxon>Viridiplantae</taxon>
        <taxon>Streptophyta</taxon>
        <taxon>Embryophyta</taxon>
        <taxon>Tracheophyta</taxon>
        <taxon>Spermatophyta</taxon>
        <taxon>Magnoliopsida</taxon>
        <taxon>eudicotyledons</taxon>
        <taxon>Gunneridae</taxon>
        <taxon>Pentapetalae</taxon>
        <taxon>rosids</taxon>
        <taxon>fabids</taxon>
        <taxon>Fabales</taxon>
        <taxon>Fabaceae</taxon>
        <taxon>Papilionoideae</taxon>
        <taxon>50 kb inversion clade</taxon>
        <taxon>NPAAA clade</taxon>
        <taxon>indigoferoid/millettioid clade</taxon>
        <taxon>Phaseoleae</taxon>
        <taxon>Sphenostylis</taxon>
    </lineage>
</organism>
<protein>
    <submittedName>
        <fullName evidence="2">Uncharacterized protein</fullName>
    </submittedName>
</protein>
<dbReference type="Proteomes" id="UP001189624">
    <property type="component" value="Chromosome 1"/>
</dbReference>
<feature type="region of interest" description="Disordered" evidence="1">
    <location>
        <begin position="38"/>
        <end position="100"/>
    </location>
</feature>
<gene>
    <name evidence="2" type="ORF">AYBTSS11_LOCUS3183</name>
</gene>